<evidence type="ECO:0000313" key="3">
    <source>
        <dbReference type="Proteomes" id="UP000653308"/>
    </source>
</evidence>
<evidence type="ECO:0000256" key="1">
    <source>
        <dbReference type="SAM" id="MobiDB-lite"/>
    </source>
</evidence>
<evidence type="ECO:0000313" key="2">
    <source>
        <dbReference type="EMBL" id="GGY35406.1"/>
    </source>
</evidence>
<keyword evidence="3" id="KW-1185">Reference proteome</keyword>
<feature type="region of interest" description="Disordered" evidence="1">
    <location>
        <begin position="24"/>
        <end position="68"/>
    </location>
</feature>
<dbReference type="EMBL" id="BMWE01000014">
    <property type="protein sequence ID" value="GGY35406.1"/>
    <property type="molecule type" value="Genomic_DNA"/>
</dbReference>
<reference evidence="3" key="1">
    <citation type="journal article" date="2019" name="Int. J. Syst. Evol. Microbiol.">
        <title>The Global Catalogue of Microorganisms (GCM) 10K type strain sequencing project: providing services to taxonomists for standard genome sequencing and annotation.</title>
        <authorList>
            <consortium name="The Broad Institute Genomics Platform"/>
            <consortium name="The Broad Institute Genome Sequencing Center for Infectious Disease"/>
            <person name="Wu L."/>
            <person name="Ma J."/>
        </authorList>
    </citation>
    <scope>NUCLEOTIDE SEQUENCE [LARGE SCALE GENOMIC DNA]</scope>
    <source>
        <strain evidence="3">JCM 4957</strain>
    </source>
</reference>
<comment type="caution">
    <text evidence="2">The sequence shown here is derived from an EMBL/GenBank/DDBJ whole genome shotgun (WGS) entry which is preliminary data.</text>
</comment>
<gene>
    <name evidence="2" type="ORF">GCM10010384_48150</name>
</gene>
<organism evidence="2 3">
    <name type="scientific">Streptomyces djakartensis</name>
    <dbReference type="NCBI Taxonomy" id="68193"/>
    <lineage>
        <taxon>Bacteria</taxon>
        <taxon>Bacillati</taxon>
        <taxon>Actinomycetota</taxon>
        <taxon>Actinomycetes</taxon>
        <taxon>Kitasatosporales</taxon>
        <taxon>Streptomycetaceae</taxon>
        <taxon>Streptomyces</taxon>
    </lineage>
</organism>
<sequence length="68" mass="7514">MGRGGRLRTARETTSRASALLLRTARGSFRDTDQHNGTSPGNDQAWDTRRKSGDYFNAAATPRTHISH</sequence>
<protein>
    <submittedName>
        <fullName evidence="2">Uncharacterized protein</fullName>
    </submittedName>
</protein>
<proteinExistence type="predicted"/>
<dbReference type="Proteomes" id="UP000653308">
    <property type="component" value="Unassembled WGS sequence"/>
</dbReference>
<accession>A0ABQ3A4D3</accession>
<name>A0ABQ3A4D3_9ACTN</name>